<dbReference type="PANTHER" id="PTHR33127">
    <property type="entry name" value="TRANSMEMBRANE PROTEIN"/>
    <property type="match status" value="1"/>
</dbReference>
<evidence type="ECO:0000313" key="3">
    <source>
        <dbReference type="EMBL" id="PRQ42158.1"/>
    </source>
</evidence>
<dbReference type="Proteomes" id="UP000238479">
    <property type="component" value="Chromosome 3"/>
</dbReference>
<sequence length="384" mass="44104">MSVVVANKKLKREIPPPQPPPWSDLNLDILICIMGRLCYVDQIHFRVVCKNWRLVSGVKPIDKLPWVLTLNFNCKHDYYPITLHDPSSCITYELGHEIDRSSLPGFGKLQVCGAGKNGWLLVAEISPNIGFDSNIYLYNPFNDWAAINLPHLTSSRIKATFGGTSDLTSKDCLFLAVHDVGEDQEGMRISTCRHGDRKWTKQFTDRRSREIVIGVFHVKGIFFCVFKSGILGSFNPNTKIWSLLITSENMDLVELQNLAAFEASVVESDGEVFLVYWKRGYKPWHIYRLDWLQMKWVKQVSLGKRVLFLGDISLLYSADGEIKDLADRIYYQGFRKSYFYPIKSGIGKLRSNALIRQSCIHYEARSDHMLRVWIEPPTLYREAA</sequence>
<dbReference type="CDD" id="cd09917">
    <property type="entry name" value="F-box_SF"/>
    <property type="match status" value="1"/>
</dbReference>
<dbReference type="Gene3D" id="1.20.1280.50">
    <property type="match status" value="1"/>
</dbReference>
<name>A0A2P6R6V0_ROSCH</name>
<dbReference type="InterPro" id="IPR001810">
    <property type="entry name" value="F-box_dom"/>
</dbReference>
<dbReference type="Pfam" id="PF03478">
    <property type="entry name" value="Beta-prop_KIB1-4"/>
    <property type="match status" value="1"/>
</dbReference>
<dbReference type="AlphaFoldDB" id="A0A2P6R6V0"/>
<protein>
    <submittedName>
        <fullName evidence="3">Putative F-box domain-containing protein</fullName>
    </submittedName>
</protein>
<keyword evidence="4" id="KW-1185">Reference proteome</keyword>
<proteinExistence type="predicted"/>
<feature type="domain" description="F-box" evidence="1">
    <location>
        <begin position="22"/>
        <end position="54"/>
    </location>
</feature>
<accession>A0A2P6R6V0</accession>
<dbReference type="Pfam" id="PF00646">
    <property type="entry name" value="F-box"/>
    <property type="match status" value="1"/>
</dbReference>
<dbReference type="InterPro" id="IPR036047">
    <property type="entry name" value="F-box-like_dom_sf"/>
</dbReference>
<gene>
    <name evidence="3" type="ORF">RchiOBHm_Chr3g0454581</name>
</gene>
<dbReference type="PANTHER" id="PTHR33127:SF5">
    <property type="entry name" value="TRANSMEMBRANE PROTEIN"/>
    <property type="match status" value="1"/>
</dbReference>
<organism evidence="3 4">
    <name type="scientific">Rosa chinensis</name>
    <name type="common">China rose</name>
    <dbReference type="NCBI Taxonomy" id="74649"/>
    <lineage>
        <taxon>Eukaryota</taxon>
        <taxon>Viridiplantae</taxon>
        <taxon>Streptophyta</taxon>
        <taxon>Embryophyta</taxon>
        <taxon>Tracheophyta</taxon>
        <taxon>Spermatophyta</taxon>
        <taxon>Magnoliopsida</taxon>
        <taxon>eudicotyledons</taxon>
        <taxon>Gunneridae</taxon>
        <taxon>Pentapetalae</taxon>
        <taxon>rosids</taxon>
        <taxon>fabids</taxon>
        <taxon>Rosales</taxon>
        <taxon>Rosaceae</taxon>
        <taxon>Rosoideae</taxon>
        <taxon>Rosoideae incertae sedis</taxon>
        <taxon>Rosa</taxon>
    </lineage>
</organism>
<feature type="domain" description="KIB1-4 beta-propeller" evidence="2">
    <location>
        <begin position="98"/>
        <end position="331"/>
    </location>
</feature>
<dbReference type="Gramene" id="PRQ42158">
    <property type="protein sequence ID" value="PRQ42158"/>
    <property type="gene ID" value="RchiOBHm_Chr3g0454581"/>
</dbReference>
<dbReference type="EMBL" id="PDCK01000041">
    <property type="protein sequence ID" value="PRQ42158.1"/>
    <property type="molecule type" value="Genomic_DNA"/>
</dbReference>
<dbReference type="STRING" id="74649.A0A2P6R6V0"/>
<comment type="caution">
    <text evidence="3">The sequence shown here is derived from an EMBL/GenBank/DDBJ whole genome shotgun (WGS) entry which is preliminary data.</text>
</comment>
<dbReference type="SUPFAM" id="SSF81383">
    <property type="entry name" value="F-box domain"/>
    <property type="match status" value="1"/>
</dbReference>
<evidence type="ECO:0000259" key="1">
    <source>
        <dbReference type="Pfam" id="PF00646"/>
    </source>
</evidence>
<reference evidence="3 4" key="1">
    <citation type="journal article" date="2018" name="Nat. Genet.">
        <title>The Rosa genome provides new insights in the design of modern roses.</title>
        <authorList>
            <person name="Bendahmane M."/>
        </authorList>
    </citation>
    <scope>NUCLEOTIDE SEQUENCE [LARGE SCALE GENOMIC DNA]</scope>
    <source>
        <strain evidence="4">cv. Old Blush</strain>
    </source>
</reference>
<dbReference type="InterPro" id="IPR005174">
    <property type="entry name" value="KIB1-4_b-propeller"/>
</dbReference>
<evidence type="ECO:0000313" key="4">
    <source>
        <dbReference type="Proteomes" id="UP000238479"/>
    </source>
</evidence>
<dbReference type="OMA" id="KLPWVLT"/>
<evidence type="ECO:0000259" key="2">
    <source>
        <dbReference type="Pfam" id="PF03478"/>
    </source>
</evidence>